<keyword evidence="4" id="KW-1185">Reference proteome</keyword>
<dbReference type="RefSeq" id="WP_099640235.1">
    <property type="nucleotide sequence ID" value="NZ_NKHF01000003.1"/>
</dbReference>
<dbReference type="InterPro" id="IPR012373">
    <property type="entry name" value="Ferrdict_sens_TM"/>
</dbReference>
<name>A0A2A5JWG8_PSEO7</name>
<keyword evidence="1" id="KW-1133">Transmembrane helix</keyword>
<evidence type="ECO:0000256" key="1">
    <source>
        <dbReference type="SAM" id="Phobius"/>
    </source>
</evidence>
<dbReference type="GO" id="GO:0016989">
    <property type="term" value="F:sigma factor antagonist activity"/>
    <property type="evidence" value="ECO:0007669"/>
    <property type="project" value="TreeGrafter"/>
</dbReference>
<evidence type="ECO:0000313" key="3">
    <source>
        <dbReference type="EMBL" id="PCK33689.1"/>
    </source>
</evidence>
<organism evidence="3 4">
    <name type="scientific">Pseudoalteromonas piscicida</name>
    <dbReference type="NCBI Taxonomy" id="43662"/>
    <lineage>
        <taxon>Bacteria</taxon>
        <taxon>Pseudomonadati</taxon>
        <taxon>Pseudomonadota</taxon>
        <taxon>Gammaproteobacteria</taxon>
        <taxon>Alteromonadales</taxon>
        <taxon>Pseudoalteromonadaceae</taxon>
        <taxon>Pseudoalteromonas</taxon>
    </lineage>
</organism>
<dbReference type="Pfam" id="PF04773">
    <property type="entry name" value="FecR"/>
    <property type="match status" value="1"/>
</dbReference>
<gene>
    <name evidence="3" type="ORF">CEX98_00755</name>
</gene>
<protein>
    <recommendedName>
        <fullName evidence="2">FecR protein domain-containing protein</fullName>
    </recommendedName>
</protein>
<dbReference type="PANTHER" id="PTHR30273">
    <property type="entry name" value="PERIPLASMIC SIGNAL SENSOR AND SIGMA FACTOR ACTIVATOR FECR-RELATED"/>
    <property type="match status" value="1"/>
</dbReference>
<accession>A0A2A5JWG8</accession>
<dbReference type="EMBL" id="NKHF01000003">
    <property type="protein sequence ID" value="PCK33689.1"/>
    <property type="molecule type" value="Genomic_DNA"/>
</dbReference>
<evidence type="ECO:0000313" key="4">
    <source>
        <dbReference type="Proteomes" id="UP000228621"/>
    </source>
</evidence>
<keyword evidence="1" id="KW-0812">Transmembrane</keyword>
<dbReference type="OrthoDB" id="9771237at2"/>
<proteinExistence type="predicted"/>
<keyword evidence="1" id="KW-0472">Membrane</keyword>
<dbReference type="Gene3D" id="2.60.120.1440">
    <property type="match status" value="1"/>
</dbReference>
<dbReference type="PIRSF" id="PIRSF018266">
    <property type="entry name" value="FecR"/>
    <property type="match status" value="1"/>
</dbReference>
<reference evidence="4" key="1">
    <citation type="journal article" date="2019" name="Genome Announc.">
        <title>Draft Genome Sequence of Pseudoalteromonas piscicida Strain 36Y ROTHPW, an Hypersaline Seawater Isolate from the South Coast of Sonora, Mexico.</title>
        <authorList>
            <person name="Sanchez-Diaz R."/>
            <person name="Molina-Garza Z.J."/>
            <person name="Cruz-Suarez L.E."/>
            <person name="Selvin J."/>
            <person name="Kiran G.S."/>
            <person name="Ibarra-Gamez J.C."/>
            <person name="Gomez-Gil B."/>
            <person name="Galaviz-Silva L."/>
        </authorList>
    </citation>
    <scope>NUCLEOTIDE SEQUENCE [LARGE SCALE GENOMIC DNA]</scope>
    <source>
        <strain evidence="4">36Y_RITHPW</strain>
    </source>
</reference>
<feature type="transmembrane region" description="Helical" evidence="1">
    <location>
        <begin position="82"/>
        <end position="99"/>
    </location>
</feature>
<feature type="domain" description="FecR protein" evidence="2">
    <location>
        <begin position="105"/>
        <end position="198"/>
    </location>
</feature>
<dbReference type="Proteomes" id="UP000228621">
    <property type="component" value="Unassembled WGS sequence"/>
</dbReference>
<evidence type="ECO:0000259" key="2">
    <source>
        <dbReference type="Pfam" id="PF04773"/>
    </source>
</evidence>
<dbReference type="AlphaFoldDB" id="A0A2A5JWG8"/>
<dbReference type="InterPro" id="IPR006860">
    <property type="entry name" value="FecR"/>
</dbReference>
<comment type="caution">
    <text evidence="3">The sequence shown here is derived from an EMBL/GenBank/DDBJ whole genome shotgun (WGS) entry which is preliminary data.</text>
</comment>
<sequence>MHHDDHRFEQATQWLLKLKEHPEPPVFEQWKAWLHESDENQKAFEECILLDSKLGAIEPHRAERLIRLATQRASNNSTFAKPLALAASVFAIAITLFMLHQGAGDTYTTAIGESKNIILSDGSELFLDSDSRIKVLMKNTERQVQLLQGQVMFNVAPAPACPFTVKIDEFMVQVLGTKFNINKLADEMVVSVAHGKVKVSDPTSPDVYLTANQMYNTENDKLSQRKSDQFANWQSGKIVFNNSSLENAILQINRYSEKPLKLSEPHSTALKLSGTYNIADAQQFAALLPKVLPVNIIDKNTYWSITAQ</sequence>
<dbReference type="PANTHER" id="PTHR30273:SF2">
    <property type="entry name" value="PROTEIN FECR"/>
    <property type="match status" value="1"/>
</dbReference>